<dbReference type="NCBIfam" id="TIGR00254">
    <property type="entry name" value="GGDEF"/>
    <property type="match status" value="1"/>
</dbReference>
<dbReference type="InterPro" id="IPR043128">
    <property type="entry name" value="Rev_trsase/Diguanyl_cyclase"/>
</dbReference>
<protein>
    <recommendedName>
        <fullName evidence="1">diguanylate cyclase</fullName>
        <ecNumber evidence="1">2.7.7.65</ecNumber>
    </recommendedName>
</protein>
<evidence type="ECO:0000259" key="4">
    <source>
        <dbReference type="PROSITE" id="PS50110"/>
    </source>
</evidence>
<dbReference type="EC" id="2.7.7.65" evidence="1"/>
<dbReference type="InterPro" id="IPR011006">
    <property type="entry name" value="CheY-like_superfamily"/>
</dbReference>
<feature type="domain" description="Response regulatory" evidence="4">
    <location>
        <begin position="125"/>
        <end position="242"/>
    </location>
</feature>
<dbReference type="GO" id="GO:1902201">
    <property type="term" value="P:negative regulation of bacterial-type flagellum-dependent cell motility"/>
    <property type="evidence" value="ECO:0007669"/>
    <property type="project" value="TreeGrafter"/>
</dbReference>
<dbReference type="GO" id="GO:0052621">
    <property type="term" value="F:diguanylate cyclase activity"/>
    <property type="evidence" value="ECO:0007669"/>
    <property type="project" value="UniProtKB-EC"/>
</dbReference>
<dbReference type="SMART" id="SM00448">
    <property type="entry name" value="REC"/>
    <property type="match status" value="2"/>
</dbReference>
<dbReference type="Proteomes" id="UP000295729">
    <property type="component" value="Unassembled WGS sequence"/>
</dbReference>
<sequence>MYNILVVEDTAVVRKILAKLIGANPFFRCVMCKDLAAAKEALNQGTTFLAAVVDLNLPDAPNGEVVSEVLGHKVPVVVLTGNFDESLRSRLLDRGVLDYITKDNRYAYGQVEKLLDRLRKNLETKVLVVDDSKMCLNIVTNLLHKAHFKVLRAADGLEALGVLESNPDIKLVISDHHMPNMDGCTLVKTLRQKSEYQNLVFIGVSAEGDGLLSAKFIKSGANDFLKKPFYHEEFYWRVFSSLESVEMLEMIKQQANLDPLTGMFNRRYLFDKGETLFKTRESYEGFEVCIFDIDEFKQVNDTHGHLIGDQLLVQFSSIFKNHFGDDLVGRYGGEEFVVISTKDKISLHCDVLNFMNEVRTTLFTEKRMAVTCSVGICVDACDTLDHTLEAADAYLYRAKGAGRNRIEPLNSEVA</sequence>
<name>A0A4R6XHR6_9GAMM</name>
<accession>A0A4R6XHR6</accession>
<dbReference type="RefSeq" id="WP_133560033.1">
    <property type="nucleotide sequence ID" value="NZ_SNZA01000001.1"/>
</dbReference>
<feature type="domain" description="GGDEF" evidence="5">
    <location>
        <begin position="284"/>
        <end position="411"/>
    </location>
</feature>
<dbReference type="OrthoDB" id="9812260at2"/>
<dbReference type="PROSITE" id="PS50887">
    <property type="entry name" value="GGDEF"/>
    <property type="match status" value="1"/>
</dbReference>
<evidence type="ECO:0000256" key="3">
    <source>
        <dbReference type="PROSITE-ProRule" id="PRU00169"/>
    </source>
</evidence>
<dbReference type="GO" id="GO:0005886">
    <property type="term" value="C:plasma membrane"/>
    <property type="evidence" value="ECO:0007669"/>
    <property type="project" value="TreeGrafter"/>
</dbReference>
<dbReference type="Pfam" id="PF00990">
    <property type="entry name" value="GGDEF"/>
    <property type="match status" value="1"/>
</dbReference>
<dbReference type="SUPFAM" id="SSF52172">
    <property type="entry name" value="CheY-like"/>
    <property type="match status" value="2"/>
</dbReference>
<dbReference type="CDD" id="cd01949">
    <property type="entry name" value="GGDEF"/>
    <property type="match status" value="1"/>
</dbReference>
<dbReference type="EMBL" id="SNZA01000001">
    <property type="protein sequence ID" value="TDR15418.1"/>
    <property type="molecule type" value="Genomic_DNA"/>
</dbReference>
<keyword evidence="3" id="KW-0597">Phosphoprotein</keyword>
<dbReference type="SMART" id="SM00267">
    <property type="entry name" value="GGDEF"/>
    <property type="match status" value="1"/>
</dbReference>
<feature type="modified residue" description="4-aspartylphosphate" evidence="3">
    <location>
        <position position="54"/>
    </location>
</feature>
<dbReference type="Gene3D" id="3.40.50.2300">
    <property type="match status" value="2"/>
</dbReference>
<proteinExistence type="predicted"/>
<dbReference type="PANTHER" id="PTHR45138:SF9">
    <property type="entry name" value="DIGUANYLATE CYCLASE DGCM-RELATED"/>
    <property type="match status" value="1"/>
</dbReference>
<feature type="modified residue" description="4-aspartylphosphate" evidence="3">
    <location>
        <position position="175"/>
    </location>
</feature>
<dbReference type="PANTHER" id="PTHR45138">
    <property type="entry name" value="REGULATORY COMPONENTS OF SENSORY TRANSDUCTION SYSTEM"/>
    <property type="match status" value="1"/>
</dbReference>
<gene>
    <name evidence="6" type="ORF">C8D85_0782</name>
</gene>
<dbReference type="InterPro" id="IPR001789">
    <property type="entry name" value="Sig_transdc_resp-reg_receiver"/>
</dbReference>
<dbReference type="InterPro" id="IPR000160">
    <property type="entry name" value="GGDEF_dom"/>
</dbReference>
<dbReference type="InterPro" id="IPR029787">
    <property type="entry name" value="Nucleotide_cyclase"/>
</dbReference>
<evidence type="ECO:0000259" key="5">
    <source>
        <dbReference type="PROSITE" id="PS50887"/>
    </source>
</evidence>
<dbReference type="GO" id="GO:0000160">
    <property type="term" value="P:phosphorelay signal transduction system"/>
    <property type="evidence" value="ECO:0007669"/>
    <property type="project" value="InterPro"/>
</dbReference>
<evidence type="ECO:0000256" key="2">
    <source>
        <dbReference type="ARBA" id="ARBA00034247"/>
    </source>
</evidence>
<dbReference type="AlphaFoldDB" id="A0A4R6XHR6"/>
<comment type="caution">
    <text evidence="6">The sequence shown here is derived from an EMBL/GenBank/DDBJ whole genome shotgun (WGS) entry which is preliminary data.</text>
</comment>
<dbReference type="Pfam" id="PF00072">
    <property type="entry name" value="Response_reg"/>
    <property type="match status" value="2"/>
</dbReference>
<dbReference type="PROSITE" id="PS50110">
    <property type="entry name" value="RESPONSE_REGULATORY"/>
    <property type="match status" value="2"/>
</dbReference>
<keyword evidence="7" id="KW-1185">Reference proteome</keyword>
<dbReference type="InterPro" id="IPR050469">
    <property type="entry name" value="Diguanylate_Cyclase"/>
</dbReference>
<dbReference type="GO" id="GO:0043709">
    <property type="term" value="P:cell adhesion involved in single-species biofilm formation"/>
    <property type="evidence" value="ECO:0007669"/>
    <property type="project" value="TreeGrafter"/>
</dbReference>
<evidence type="ECO:0000313" key="6">
    <source>
        <dbReference type="EMBL" id="TDR15418.1"/>
    </source>
</evidence>
<dbReference type="SUPFAM" id="SSF55073">
    <property type="entry name" value="Nucleotide cyclase"/>
    <property type="match status" value="1"/>
</dbReference>
<reference evidence="6 7" key="1">
    <citation type="submission" date="2019-03" db="EMBL/GenBank/DDBJ databases">
        <title>Genomic Encyclopedia of Type Strains, Phase IV (KMG-IV): sequencing the most valuable type-strain genomes for metagenomic binning, comparative biology and taxonomic classification.</title>
        <authorList>
            <person name="Goeker M."/>
        </authorList>
    </citation>
    <scope>NUCLEOTIDE SEQUENCE [LARGE SCALE GENOMIC DNA]</scope>
    <source>
        <strain evidence="6 7">DSM 5604</strain>
    </source>
</reference>
<organism evidence="6 7">
    <name type="scientific">Marinomonas communis</name>
    <dbReference type="NCBI Taxonomy" id="28254"/>
    <lineage>
        <taxon>Bacteria</taxon>
        <taxon>Pseudomonadati</taxon>
        <taxon>Pseudomonadota</taxon>
        <taxon>Gammaproteobacteria</taxon>
        <taxon>Oceanospirillales</taxon>
        <taxon>Oceanospirillaceae</taxon>
        <taxon>Marinomonas</taxon>
    </lineage>
</organism>
<dbReference type="Gene3D" id="3.30.70.270">
    <property type="match status" value="1"/>
</dbReference>
<evidence type="ECO:0000313" key="7">
    <source>
        <dbReference type="Proteomes" id="UP000295729"/>
    </source>
</evidence>
<comment type="catalytic activity">
    <reaction evidence="2">
        <text>2 GTP = 3',3'-c-di-GMP + 2 diphosphate</text>
        <dbReference type="Rhea" id="RHEA:24898"/>
        <dbReference type="ChEBI" id="CHEBI:33019"/>
        <dbReference type="ChEBI" id="CHEBI:37565"/>
        <dbReference type="ChEBI" id="CHEBI:58805"/>
        <dbReference type="EC" id="2.7.7.65"/>
    </reaction>
</comment>
<feature type="domain" description="Response regulatory" evidence="4">
    <location>
        <begin position="3"/>
        <end position="117"/>
    </location>
</feature>
<evidence type="ECO:0000256" key="1">
    <source>
        <dbReference type="ARBA" id="ARBA00012528"/>
    </source>
</evidence>